<reference evidence="4" key="1">
    <citation type="journal article" date="2019" name="Int. J. Syst. Evol. Microbiol.">
        <title>The Global Catalogue of Microorganisms (GCM) 10K type strain sequencing project: providing services to taxonomists for standard genome sequencing and annotation.</title>
        <authorList>
            <consortium name="The Broad Institute Genomics Platform"/>
            <consortium name="The Broad Institute Genome Sequencing Center for Infectious Disease"/>
            <person name="Wu L."/>
            <person name="Ma J."/>
        </authorList>
    </citation>
    <scope>NUCLEOTIDE SEQUENCE [LARGE SCALE GENOMIC DNA]</scope>
    <source>
        <strain evidence="4">JCM 31486</strain>
    </source>
</reference>
<evidence type="ECO:0000256" key="1">
    <source>
        <dbReference type="ARBA" id="ARBA00022723"/>
    </source>
</evidence>
<evidence type="ECO:0000256" key="2">
    <source>
        <dbReference type="ARBA" id="ARBA00023239"/>
    </source>
</evidence>
<dbReference type="Proteomes" id="UP001597045">
    <property type="component" value="Unassembled WGS sequence"/>
</dbReference>
<dbReference type="SUPFAM" id="SSF53800">
    <property type="entry name" value="Chelatase"/>
    <property type="match status" value="1"/>
</dbReference>
<dbReference type="InterPro" id="IPR050963">
    <property type="entry name" value="Sirohydro_Cobaltochel/CbiX"/>
</dbReference>
<name>A0ABW3MAN3_9PSEU</name>
<protein>
    <submittedName>
        <fullName evidence="3">Sirohydrochlorin chelatase</fullName>
    </submittedName>
</protein>
<evidence type="ECO:0000313" key="3">
    <source>
        <dbReference type="EMBL" id="MFD1047676.1"/>
    </source>
</evidence>
<evidence type="ECO:0000313" key="4">
    <source>
        <dbReference type="Proteomes" id="UP001597045"/>
    </source>
</evidence>
<proteinExistence type="predicted"/>
<keyword evidence="2" id="KW-0456">Lyase</keyword>
<dbReference type="InterPro" id="IPR002762">
    <property type="entry name" value="CbiX-like"/>
</dbReference>
<sequence length="130" mass="13202">MTGLVLVAHGTKDPAGNLAIRDISEAVQGRLPGVDVRTAFADVRSPDVTEVLASVTGEVIVVPAFLAAGYHVRVDVPAQVLASGHPAVSVADAFGPHPLLVAAVHQRLVEAGWGGEPVVFAAAGSSDPRA</sequence>
<comment type="caution">
    <text evidence="3">The sequence shown here is derived from an EMBL/GenBank/DDBJ whole genome shotgun (WGS) entry which is preliminary data.</text>
</comment>
<dbReference type="Pfam" id="PF01903">
    <property type="entry name" value="CbiX"/>
    <property type="match status" value="1"/>
</dbReference>
<accession>A0ABW3MAN3</accession>
<dbReference type="PANTHER" id="PTHR33542:SF5">
    <property type="entry name" value="FERROCHELATASE CHE1"/>
    <property type="match status" value="1"/>
</dbReference>
<dbReference type="Gene3D" id="3.40.50.1400">
    <property type="match status" value="1"/>
</dbReference>
<gene>
    <name evidence="3" type="ORF">ACFQ1S_20120</name>
</gene>
<dbReference type="PANTHER" id="PTHR33542">
    <property type="entry name" value="SIROHYDROCHLORIN FERROCHELATASE, CHLOROPLASTIC"/>
    <property type="match status" value="1"/>
</dbReference>
<feature type="non-terminal residue" evidence="3">
    <location>
        <position position="130"/>
    </location>
</feature>
<keyword evidence="4" id="KW-1185">Reference proteome</keyword>
<dbReference type="EMBL" id="JBHTIS010001194">
    <property type="protein sequence ID" value="MFD1047676.1"/>
    <property type="molecule type" value="Genomic_DNA"/>
</dbReference>
<keyword evidence="1" id="KW-0479">Metal-binding</keyword>
<organism evidence="3 4">
    <name type="scientific">Kibdelosporangium lantanae</name>
    <dbReference type="NCBI Taxonomy" id="1497396"/>
    <lineage>
        <taxon>Bacteria</taxon>
        <taxon>Bacillati</taxon>
        <taxon>Actinomycetota</taxon>
        <taxon>Actinomycetes</taxon>
        <taxon>Pseudonocardiales</taxon>
        <taxon>Pseudonocardiaceae</taxon>
        <taxon>Kibdelosporangium</taxon>
    </lineage>
</organism>
<dbReference type="CDD" id="cd03416">
    <property type="entry name" value="CbiX_SirB_N"/>
    <property type="match status" value="1"/>
</dbReference>